<evidence type="ECO:0000256" key="2">
    <source>
        <dbReference type="ARBA" id="ARBA00022692"/>
    </source>
</evidence>
<keyword evidence="4 5" id="KW-0472">Membrane</keyword>
<comment type="caution">
    <text evidence="6">The sequence shown here is derived from an EMBL/GenBank/DDBJ whole genome shotgun (WGS) entry which is preliminary data.</text>
</comment>
<evidence type="ECO:0000256" key="1">
    <source>
        <dbReference type="ARBA" id="ARBA00004141"/>
    </source>
</evidence>
<keyword evidence="9" id="KW-1185">Reference proteome</keyword>
<gene>
    <name evidence="6" type="ORF">KSV97_05115</name>
    <name evidence="7" type="ORF">KSW06_05480</name>
</gene>
<dbReference type="InterPro" id="IPR006214">
    <property type="entry name" value="Bax_inhibitor_1-related"/>
</dbReference>
<feature type="transmembrane region" description="Helical" evidence="5">
    <location>
        <begin position="131"/>
        <end position="154"/>
    </location>
</feature>
<evidence type="ECO:0000256" key="4">
    <source>
        <dbReference type="ARBA" id="ARBA00023136"/>
    </source>
</evidence>
<protein>
    <submittedName>
        <fullName evidence="6">Bax inhibitor-1 family protein</fullName>
    </submittedName>
</protein>
<organism evidence="6 8">
    <name type="scientific">Catenibacterium mitsuokai</name>
    <dbReference type="NCBI Taxonomy" id="100886"/>
    <lineage>
        <taxon>Bacteria</taxon>
        <taxon>Bacillati</taxon>
        <taxon>Bacillota</taxon>
        <taxon>Erysipelotrichia</taxon>
        <taxon>Erysipelotrichales</taxon>
        <taxon>Coprobacillaceae</taxon>
        <taxon>Catenibacterium</taxon>
    </lineage>
</organism>
<evidence type="ECO:0000313" key="7">
    <source>
        <dbReference type="EMBL" id="MBV3392712.1"/>
    </source>
</evidence>
<sequence length="225" mass="25268">MDSYYTNKMSYGEFFGSIMKWMAMALGITTITSFLFSFLHLELMLGASYFIFMIVCSIIEIGLVLMLSKTVKDMAIEKAKTYYVAYSVINGIVLSMWLNYVVPGVAVLAFAVTAVYFGLLYTVTQHTNNNFIGVGKVCLMALPVLMIAYILLIFISAPGLYYLVVFLDLAVFTGLTLYDFKHIEYAYEVAPQEALQGVALLCALQLYMDFINIFIDILMLVSDNN</sequence>
<feature type="transmembrane region" description="Helical" evidence="5">
    <location>
        <begin position="198"/>
        <end position="221"/>
    </location>
</feature>
<feature type="transmembrane region" description="Helical" evidence="5">
    <location>
        <begin position="79"/>
        <end position="98"/>
    </location>
</feature>
<feature type="transmembrane region" description="Helical" evidence="5">
    <location>
        <begin position="104"/>
        <end position="124"/>
    </location>
</feature>
<evidence type="ECO:0000313" key="9">
    <source>
        <dbReference type="Proteomes" id="UP001197492"/>
    </source>
</evidence>
<dbReference type="Proteomes" id="UP001197492">
    <property type="component" value="Unassembled WGS sequence"/>
</dbReference>
<dbReference type="Pfam" id="PF01027">
    <property type="entry name" value="Bax1-I"/>
    <property type="match status" value="1"/>
</dbReference>
<proteinExistence type="predicted"/>
<feature type="transmembrane region" description="Helical" evidence="5">
    <location>
        <begin position="160"/>
        <end position="178"/>
    </location>
</feature>
<name>A0AAW4MUM4_9FIRM</name>
<dbReference type="Proteomes" id="UP001196408">
    <property type="component" value="Unassembled WGS sequence"/>
</dbReference>
<dbReference type="RefSeq" id="WP_217747488.1">
    <property type="nucleotide sequence ID" value="NZ_JAHOEB010000026.1"/>
</dbReference>
<feature type="transmembrane region" description="Helical" evidence="5">
    <location>
        <begin position="47"/>
        <end position="67"/>
    </location>
</feature>
<evidence type="ECO:0000256" key="3">
    <source>
        <dbReference type="ARBA" id="ARBA00022989"/>
    </source>
</evidence>
<dbReference type="AlphaFoldDB" id="A0AAW4MUM4"/>
<evidence type="ECO:0000313" key="8">
    <source>
        <dbReference type="Proteomes" id="UP001196408"/>
    </source>
</evidence>
<keyword evidence="3 5" id="KW-1133">Transmembrane helix</keyword>
<keyword evidence="2 5" id="KW-0812">Transmembrane</keyword>
<evidence type="ECO:0000256" key="5">
    <source>
        <dbReference type="SAM" id="Phobius"/>
    </source>
</evidence>
<reference evidence="6 9" key="1">
    <citation type="submission" date="2021-06" db="EMBL/GenBank/DDBJ databases">
        <title>Collection of gut derived symbiotic bacterial strains cultured from healthy donors.</title>
        <authorList>
            <person name="Lin H."/>
            <person name="Littmann E."/>
            <person name="Pamer E.G."/>
        </authorList>
    </citation>
    <scope>NUCLEOTIDE SEQUENCE</scope>
    <source>
        <strain evidence="7 9">MSK.21.70</strain>
        <strain evidence="6">MSK.21.82</strain>
    </source>
</reference>
<dbReference type="EMBL" id="JAHOEF010000024">
    <property type="protein sequence ID" value="MBV3382619.1"/>
    <property type="molecule type" value="Genomic_DNA"/>
</dbReference>
<dbReference type="EMBL" id="JAHOEL010000026">
    <property type="protein sequence ID" value="MBV3392712.1"/>
    <property type="molecule type" value="Genomic_DNA"/>
</dbReference>
<accession>A0AAW4MUM4</accession>
<evidence type="ECO:0000313" key="6">
    <source>
        <dbReference type="EMBL" id="MBV3382619.1"/>
    </source>
</evidence>
<comment type="subcellular location">
    <subcellularLocation>
        <location evidence="1">Membrane</location>
        <topology evidence="1">Multi-pass membrane protein</topology>
    </subcellularLocation>
</comment>
<feature type="transmembrane region" description="Helical" evidence="5">
    <location>
        <begin position="21"/>
        <end position="41"/>
    </location>
</feature>
<dbReference type="GO" id="GO:0016020">
    <property type="term" value="C:membrane"/>
    <property type="evidence" value="ECO:0007669"/>
    <property type="project" value="UniProtKB-SubCell"/>
</dbReference>